<reference evidence="3 4" key="1">
    <citation type="submission" date="2019-03" db="EMBL/GenBank/DDBJ databases">
        <title>Sequencing the genomes of 1000 actinobacteria strains.</title>
        <authorList>
            <person name="Klenk H.-P."/>
        </authorList>
    </citation>
    <scope>NUCLEOTIDE SEQUENCE [LARGE SCALE GENOMIC DNA]</scope>
    <source>
        <strain evidence="3 4">DSM 44969</strain>
    </source>
</reference>
<feature type="transmembrane region" description="Helical" evidence="2">
    <location>
        <begin position="39"/>
        <end position="55"/>
    </location>
</feature>
<keyword evidence="4" id="KW-1185">Reference proteome</keyword>
<feature type="transmembrane region" description="Helical" evidence="2">
    <location>
        <begin position="6"/>
        <end position="27"/>
    </location>
</feature>
<feature type="compositionally biased region" description="Basic and acidic residues" evidence="1">
    <location>
        <begin position="157"/>
        <end position="172"/>
    </location>
</feature>
<keyword evidence="2" id="KW-0812">Transmembrane</keyword>
<dbReference type="Pfam" id="PF10066">
    <property type="entry name" value="DUF2304"/>
    <property type="match status" value="1"/>
</dbReference>
<evidence type="ECO:0000256" key="1">
    <source>
        <dbReference type="SAM" id="MobiDB-lite"/>
    </source>
</evidence>
<evidence type="ECO:0000256" key="2">
    <source>
        <dbReference type="SAM" id="Phobius"/>
    </source>
</evidence>
<gene>
    <name evidence="3" type="ORF">EV378_3268</name>
</gene>
<dbReference type="AlphaFoldDB" id="A0A4R1HXB2"/>
<protein>
    <recommendedName>
        <fullName evidence="5">DUF2304 domain-containing protein</fullName>
    </recommendedName>
</protein>
<dbReference type="RefSeq" id="WP_243653493.1">
    <property type="nucleotide sequence ID" value="NZ_SMFZ01000001.1"/>
</dbReference>
<dbReference type="EMBL" id="SMFZ01000001">
    <property type="protein sequence ID" value="TCK27397.1"/>
    <property type="molecule type" value="Genomic_DNA"/>
</dbReference>
<proteinExistence type="predicted"/>
<organism evidence="3 4">
    <name type="scientific">Pseudonocardia endophytica</name>
    <dbReference type="NCBI Taxonomy" id="401976"/>
    <lineage>
        <taxon>Bacteria</taxon>
        <taxon>Bacillati</taxon>
        <taxon>Actinomycetota</taxon>
        <taxon>Actinomycetes</taxon>
        <taxon>Pseudonocardiales</taxon>
        <taxon>Pseudonocardiaceae</taxon>
        <taxon>Pseudonocardia</taxon>
    </lineage>
</organism>
<dbReference type="InterPro" id="IPR019277">
    <property type="entry name" value="DUF2304"/>
</dbReference>
<feature type="transmembrane region" description="Helical" evidence="2">
    <location>
        <begin position="75"/>
        <end position="93"/>
    </location>
</feature>
<sequence>MMVREGATVMLQIVLVLAALGALFYFVRSGQNVGVRASKRLAFAGFVLLNIYAVLRPNDVTWVARQLGIGRGTDLVVYLLVVAFVFGMLNTYLRDREISQHLTNLARQLAIRDAELARREDELAERLRAVSGVETNGTHPTPSRPADNGADNGATGRVDRATDTDDVSADAR</sequence>
<dbReference type="Proteomes" id="UP000295560">
    <property type="component" value="Unassembled WGS sequence"/>
</dbReference>
<evidence type="ECO:0008006" key="5">
    <source>
        <dbReference type="Google" id="ProtNLM"/>
    </source>
</evidence>
<comment type="caution">
    <text evidence="3">The sequence shown here is derived from an EMBL/GenBank/DDBJ whole genome shotgun (WGS) entry which is preliminary data.</text>
</comment>
<keyword evidence="2" id="KW-0472">Membrane</keyword>
<evidence type="ECO:0000313" key="4">
    <source>
        <dbReference type="Proteomes" id="UP000295560"/>
    </source>
</evidence>
<accession>A0A4R1HXB2</accession>
<name>A0A4R1HXB2_PSEEN</name>
<keyword evidence="2" id="KW-1133">Transmembrane helix</keyword>
<feature type="region of interest" description="Disordered" evidence="1">
    <location>
        <begin position="128"/>
        <end position="172"/>
    </location>
</feature>
<evidence type="ECO:0000313" key="3">
    <source>
        <dbReference type="EMBL" id="TCK27397.1"/>
    </source>
</evidence>